<reference evidence="1" key="1">
    <citation type="journal article" date="2014" name="Front. Microbiol.">
        <title>High frequency of phylogenetically diverse reductive dehalogenase-homologous genes in deep subseafloor sedimentary metagenomes.</title>
        <authorList>
            <person name="Kawai M."/>
            <person name="Futagami T."/>
            <person name="Toyoda A."/>
            <person name="Takaki Y."/>
            <person name="Nishi S."/>
            <person name="Hori S."/>
            <person name="Arai W."/>
            <person name="Tsubouchi T."/>
            <person name="Morono Y."/>
            <person name="Uchiyama I."/>
            <person name="Ito T."/>
            <person name="Fujiyama A."/>
            <person name="Inagaki F."/>
            <person name="Takami H."/>
        </authorList>
    </citation>
    <scope>NUCLEOTIDE SEQUENCE</scope>
    <source>
        <strain evidence="1">Expedition CK06-06</strain>
    </source>
</reference>
<organism evidence="1">
    <name type="scientific">marine sediment metagenome</name>
    <dbReference type="NCBI Taxonomy" id="412755"/>
    <lineage>
        <taxon>unclassified sequences</taxon>
        <taxon>metagenomes</taxon>
        <taxon>ecological metagenomes</taxon>
    </lineage>
</organism>
<sequence>MLQIPIKKILLAFLLTCTFQILIAGTVGSSEQPDFKSFVGEWVRPDGGYILRVQDIKSDGSVDAGYFNPNKINVAEANVSAWKGRNKLFIKLEDKGYPGSTYTLYYYPGKDALAGFYYQAAIKQTFEVVFVRK</sequence>
<protein>
    <submittedName>
        <fullName evidence="1">Uncharacterized protein</fullName>
    </submittedName>
</protein>
<dbReference type="AlphaFoldDB" id="X1A6V1"/>
<comment type="caution">
    <text evidence="1">The sequence shown here is derived from an EMBL/GenBank/DDBJ whole genome shotgun (WGS) entry which is preliminary data.</text>
</comment>
<gene>
    <name evidence="1" type="ORF">S01H4_20927</name>
</gene>
<proteinExistence type="predicted"/>
<evidence type="ECO:0000313" key="1">
    <source>
        <dbReference type="EMBL" id="GAG68503.1"/>
    </source>
</evidence>
<accession>X1A6V1</accession>
<dbReference type="EMBL" id="BART01009443">
    <property type="protein sequence ID" value="GAG68503.1"/>
    <property type="molecule type" value="Genomic_DNA"/>
</dbReference>
<name>X1A6V1_9ZZZZ</name>